<dbReference type="Pfam" id="PF00361">
    <property type="entry name" value="Proton_antipo_M"/>
    <property type="match status" value="1"/>
</dbReference>
<feature type="transmembrane region" description="Helical" evidence="6">
    <location>
        <begin position="264"/>
        <end position="282"/>
    </location>
</feature>
<feature type="transmembrane region" description="Helical" evidence="6">
    <location>
        <begin position="36"/>
        <end position="54"/>
    </location>
</feature>
<keyword evidence="10" id="KW-1185">Reference proteome</keyword>
<comment type="caution">
    <text evidence="9">The sequence shown here is derived from an EMBL/GenBank/DDBJ whole genome shotgun (WGS) entry which is preliminary data.</text>
</comment>
<evidence type="ECO:0000256" key="6">
    <source>
        <dbReference type="SAM" id="Phobius"/>
    </source>
</evidence>
<feature type="transmembrane region" description="Helical" evidence="6">
    <location>
        <begin position="6"/>
        <end position="24"/>
    </location>
</feature>
<feature type="transmembrane region" description="Helical" evidence="6">
    <location>
        <begin position="419"/>
        <end position="441"/>
    </location>
</feature>
<evidence type="ECO:0000259" key="8">
    <source>
        <dbReference type="Pfam" id="PF00662"/>
    </source>
</evidence>
<evidence type="ECO:0000256" key="2">
    <source>
        <dbReference type="ARBA" id="ARBA00022692"/>
    </source>
</evidence>
<dbReference type="RefSeq" id="WP_140694581.1">
    <property type="nucleotide sequence ID" value="NZ_RCZG01000008.1"/>
</dbReference>
<evidence type="ECO:0000259" key="7">
    <source>
        <dbReference type="Pfam" id="PF00361"/>
    </source>
</evidence>
<reference evidence="9 10" key="1">
    <citation type="journal article" date="2019" name="Environ. Microbiol.">
        <title>Species interactions and distinct microbial communities in high Arctic permafrost affected cryosols are associated with the CH4 and CO2 gas fluxes.</title>
        <authorList>
            <person name="Altshuler I."/>
            <person name="Hamel J."/>
            <person name="Turney S."/>
            <person name="Magnuson E."/>
            <person name="Levesque R."/>
            <person name="Greer C."/>
            <person name="Whyte L.G."/>
        </authorList>
    </citation>
    <scope>NUCLEOTIDE SEQUENCE [LARGE SCALE GENOMIC DNA]</scope>
    <source>
        <strain evidence="9 10">S5.20</strain>
    </source>
</reference>
<organism evidence="9 10">
    <name type="scientific">Mycolicibacterium hodleri</name>
    <dbReference type="NCBI Taxonomy" id="49897"/>
    <lineage>
        <taxon>Bacteria</taxon>
        <taxon>Bacillati</taxon>
        <taxon>Actinomycetota</taxon>
        <taxon>Actinomycetes</taxon>
        <taxon>Mycobacteriales</taxon>
        <taxon>Mycobacteriaceae</taxon>
        <taxon>Mycolicibacterium</taxon>
    </lineage>
</organism>
<accession>A0A502E6R8</accession>
<dbReference type="PANTHER" id="PTHR42829:SF1">
    <property type="entry name" value="INORGANIC CARBON TRANSPORTER SUBUNIT DABB-RELATED"/>
    <property type="match status" value="1"/>
</dbReference>
<dbReference type="GO" id="GO:0015990">
    <property type="term" value="P:electron transport coupled proton transport"/>
    <property type="evidence" value="ECO:0007669"/>
    <property type="project" value="TreeGrafter"/>
</dbReference>
<proteinExistence type="predicted"/>
<dbReference type="GO" id="GO:0012505">
    <property type="term" value="C:endomembrane system"/>
    <property type="evidence" value="ECO:0007669"/>
    <property type="project" value="UniProtKB-SubCell"/>
</dbReference>
<dbReference type="GO" id="GO:0042773">
    <property type="term" value="P:ATP synthesis coupled electron transport"/>
    <property type="evidence" value="ECO:0007669"/>
    <property type="project" value="InterPro"/>
</dbReference>
<comment type="subcellular location">
    <subcellularLocation>
        <location evidence="1">Endomembrane system</location>
        <topology evidence="1">Multi-pass membrane protein</topology>
    </subcellularLocation>
    <subcellularLocation>
        <location evidence="5">Membrane</location>
        <topology evidence="5">Multi-pass membrane protein</topology>
    </subcellularLocation>
</comment>
<dbReference type="Pfam" id="PF00662">
    <property type="entry name" value="Proton_antipo_N"/>
    <property type="match status" value="1"/>
</dbReference>
<dbReference type="OrthoDB" id="9811798at2"/>
<protein>
    <submittedName>
        <fullName evidence="9">Sodium:proton antiporter</fullName>
    </submittedName>
</protein>
<dbReference type="EMBL" id="RCZG01000008">
    <property type="protein sequence ID" value="TPG32532.1"/>
    <property type="molecule type" value="Genomic_DNA"/>
</dbReference>
<name>A0A502E6R8_9MYCO</name>
<evidence type="ECO:0000313" key="10">
    <source>
        <dbReference type="Proteomes" id="UP000320095"/>
    </source>
</evidence>
<keyword evidence="3 6" id="KW-1133">Transmembrane helix</keyword>
<feature type="transmembrane region" description="Helical" evidence="6">
    <location>
        <begin position="161"/>
        <end position="182"/>
    </location>
</feature>
<feature type="transmembrane region" description="Helical" evidence="6">
    <location>
        <begin position="74"/>
        <end position="96"/>
    </location>
</feature>
<dbReference type="InterPro" id="IPR001750">
    <property type="entry name" value="ND/Mrp_TM"/>
</dbReference>
<feature type="transmembrane region" description="Helical" evidence="6">
    <location>
        <begin position="359"/>
        <end position="378"/>
    </location>
</feature>
<evidence type="ECO:0000256" key="3">
    <source>
        <dbReference type="ARBA" id="ARBA00022989"/>
    </source>
</evidence>
<dbReference type="Proteomes" id="UP000320095">
    <property type="component" value="Unassembled WGS sequence"/>
</dbReference>
<evidence type="ECO:0000256" key="5">
    <source>
        <dbReference type="RuleBase" id="RU000320"/>
    </source>
</evidence>
<dbReference type="InterPro" id="IPR003945">
    <property type="entry name" value="NU5C-like"/>
</dbReference>
<evidence type="ECO:0000313" key="9">
    <source>
        <dbReference type="EMBL" id="TPG32532.1"/>
    </source>
</evidence>
<feature type="transmembrane region" description="Helical" evidence="6">
    <location>
        <begin position="129"/>
        <end position="149"/>
    </location>
</feature>
<dbReference type="AlphaFoldDB" id="A0A502E6R8"/>
<dbReference type="GO" id="GO:0016020">
    <property type="term" value="C:membrane"/>
    <property type="evidence" value="ECO:0007669"/>
    <property type="project" value="UniProtKB-SubCell"/>
</dbReference>
<feature type="domain" description="NADH:quinone oxidoreductase/Mrp antiporter transmembrane" evidence="7">
    <location>
        <begin position="122"/>
        <end position="396"/>
    </location>
</feature>
<feature type="domain" description="NADH-Ubiquinone oxidoreductase (complex I) chain 5 N-terminal" evidence="8">
    <location>
        <begin position="66"/>
        <end position="105"/>
    </location>
</feature>
<dbReference type="GO" id="GO:0003954">
    <property type="term" value="F:NADH dehydrogenase activity"/>
    <property type="evidence" value="ECO:0007669"/>
    <property type="project" value="TreeGrafter"/>
</dbReference>
<gene>
    <name evidence="9" type="ORF">EAH80_19935</name>
</gene>
<feature type="transmembrane region" description="Helical" evidence="6">
    <location>
        <begin position="194"/>
        <end position="212"/>
    </location>
</feature>
<dbReference type="GO" id="GO:0008137">
    <property type="term" value="F:NADH dehydrogenase (ubiquinone) activity"/>
    <property type="evidence" value="ECO:0007669"/>
    <property type="project" value="InterPro"/>
</dbReference>
<dbReference type="PANTHER" id="PTHR42829">
    <property type="entry name" value="NADH-UBIQUINONE OXIDOREDUCTASE CHAIN 5"/>
    <property type="match status" value="1"/>
</dbReference>
<feature type="transmembrane region" description="Helical" evidence="6">
    <location>
        <begin position="103"/>
        <end position="123"/>
    </location>
</feature>
<dbReference type="PRINTS" id="PR01434">
    <property type="entry name" value="NADHDHGNASE5"/>
</dbReference>
<keyword evidence="4 6" id="KW-0472">Membrane</keyword>
<evidence type="ECO:0000256" key="4">
    <source>
        <dbReference type="ARBA" id="ARBA00023136"/>
    </source>
</evidence>
<evidence type="ECO:0000256" key="1">
    <source>
        <dbReference type="ARBA" id="ARBA00004127"/>
    </source>
</evidence>
<feature type="transmembrane region" description="Helical" evidence="6">
    <location>
        <begin position="390"/>
        <end position="407"/>
    </location>
</feature>
<dbReference type="InterPro" id="IPR001516">
    <property type="entry name" value="Proton_antipo_N"/>
</dbReference>
<sequence length="506" mass="52417">MLSAMLMAMLVFPVLIALAALLIGRRGSRLMGEVGAWTASLGFLGAIVLAVRAACDVSVSAAIGGLAISADRLAAMLLLLVFGVSAIVQSFAVRYLARDPRAAWFTSGSSLLTASSAGLMVATTLVGLALAWTAAGIALCLLLGTYWHLPAARNGVRRTATAFLLGDLSLWIAVALVTTRWGAVDLRALNSATFTWPTLPLVACLIVGAAASRSAQIPFHRWLPATLAAPTPVSALLHAGVVNAGGILMIRLSPLLAGDLARGLTILAGAATMVYGATVMLVKPDIKGALAHSTMAQMGFMILTCGLGLWAAAVFHLVAHGFYKATLFLSSGSAIATHRRVASGPPARQTARRVDVLNAIIAVTLPAFALAVAVRFAIPLPAGDHGAEHALLIFAWFTSAAVTWGWLRRRPGPRGTLIAGAVLMPMSLGYVGLVTAVSRYLAPALPSTGPITVTTWLVSAAATGLLGSVAALRWTPGRLHRAVYVRVLTAGHIPSPLPDRLTGARS</sequence>
<feature type="transmembrane region" description="Helical" evidence="6">
    <location>
        <begin position="294"/>
        <end position="315"/>
    </location>
</feature>
<feature type="transmembrane region" description="Helical" evidence="6">
    <location>
        <begin position="453"/>
        <end position="472"/>
    </location>
</feature>
<keyword evidence="2 5" id="KW-0812">Transmembrane</keyword>